<evidence type="ECO:0000313" key="2">
    <source>
        <dbReference type="Proteomes" id="UP000037084"/>
    </source>
</evidence>
<name>A0A0L8M348_STRVG</name>
<dbReference type="InterPro" id="IPR010033">
    <property type="entry name" value="HAD_SF_ppase_IIIC"/>
</dbReference>
<dbReference type="InterPro" id="IPR010037">
    <property type="entry name" value="FkbH_domain"/>
</dbReference>
<proteinExistence type="predicted"/>
<evidence type="ECO:0000313" key="1">
    <source>
        <dbReference type="EMBL" id="KOG44810.1"/>
    </source>
</evidence>
<dbReference type="InterPro" id="IPR016181">
    <property type="entry name" value="Acyl_CoA_acyltransferase"/>
</dbReference>
<dbReference type="Gene3D" id="3.40.50.1110">
    <property type="entry name" value="SGNH hydrolase"/>
    <property type="match status" value="1"/>
</dbReference>
<comment type="caution">
    <text evidence="1">The sequence shown here is derived from an EMBL/GenBank/DDBJ whole genome shotgun (WGS) entry which is preliminary data.</text>
</comment>
<organism evidence="1 2">
    <name type="scientific">Streptomyces virginiae</name>
    <name type="common">Streptomyces cinnamonensis</name>
    <dbReference type="NCBI Taxonomy" id="1961"/>
    <lineage>
        <taxon>Bacteria</taxon>
        <taxon>Bacillati</taxon>
        <taxon>Actinomycetota</taxon>
        <taxon>Actinomycetes</taxon>
        <taxon>Kitasatosporales</taxon>
        <taxon>Streptomycetaceae</taxon>
        <taxon>Streptomyces</taxon>
    </lineage>
</organism>
<dbReference type="RefSeq" id="WP_053177093.1">
    <property type="nucleotide sequence ID" value="NZ_LGUV01000377.1"/>
</dbReference>
<reference evidence="2" key="1">
    <citation type="submission" date="2015-07" db="EMBL/GenBank/DDBJ databases">
        <authorList>
            <consortium name="Consortium for Microbial Forensics and Genomics (microFORGE)"/>
            <person name="Knight B.M."/>
            <person name="Roberts D.P."/>
            <person name="Lin D."/>
            <person name="Hari K."/>
            <person name="Fletcher J."/>
            <person name="Melcher U."/>
            <person name="Blagden T."/>
            <person name="Winegar R.A."/>
        </authorList>
    </citation>
    <scope>NUCLEOTIDE SEQUENCE [LARGE SCALE GENOMIC DNA]</scope>
    <source>
        <strain evidence="2">NRRL B-1447</strain>
    </source>
</reference>
<dbReference type="Gene3D" id="3.40.630.30">
    <property type="match status" value="1"/>
</dbReference>
<protein>
    <submittedName>
        <fullName evidence="1">Methoxymalonyl-ACP biosynthesis protein FkbH</fullName>
    </submittedName>
</protein>
<dbReference type="AlphaFoldDB" id="A0A0L8M348"/>
<dbReference type="InterPro" id="IPR023214">
    <property type="entry name" value="HAD_sf"/>
</dbReference>
<dbReference type="SUPFAM" id="SSF56784">
    <property type="entry name" value="HAD-like"/>
    <property type="match status" value="1"/>
</dbReference>
<dbReference type="NCBIfam" id="TIGR01681">
    <property type="entry name" value="HAD-SF-IIIC"/>
    <property type="match status" value="1"/>
</dbReference>
<sequence>MTTGLEQLRDLRAQGLLEKAYDRVPALLAQEGADAVAPAAAGRLLAGLDADAVLEHHPGTPVVTVAVTGQSTVGHVVDPLRGELARHGMLLRAVLGEHGTYLRDLTDPGSELWRAAPELTLCLLDAETVFSQVPPVWRVEDVERAGREVLDRCAALVAGGPGTLVLNTVPLPRTYSHRLVDHRSRALLGAVWREFNARLLRLTESADRLVVIDLEPLAGEGGPVTDPRLARHAEVQLGAELLAAYAREIGHLARAVRGRIRKCLVLDLDNTLWDGVLGDDGPDGIAAAGTLRGEAFGAFQKCVKQLASQGVLLAVSSKNDESPVREVLNTHPDLLLRERDFAAVNANWEPKDGNLLDIARALDLAPDALVFADDSPAERARVRLGAPDVAVVALDEEPALHITRLLADGWFDTLALTDEDRARTGEYRRQRERRSLQAGSGSHEEFLRDLEVTVGLAPPRRHEFARVSQLTLRTHQFNLTGGGHSEAELAALAADPQRLLLAARSADRFGDNGLVGAVLGTVAEGVLHLDNMWLSCRVLARGVEQACLAVLLARARVLGLSAVTAAYVPTARNHRAREVYPSCGFTQLDPAAGGSGGSTGSGGTNASAASVDRKLEFHHDLTRLPDVPAHVRITETPGGGRADGPR</sequence>
<dbReference type="Proteomes" id="UP000037084">
    <property type="component" value="Unassembled WGS sequence"/>
</dbReference>
<dbReference type="OrthoDB" id="323926at2"/>
<gene>
    <name evidence="1" type="ORF">ADK75_34175</name>
</gene>
<dbReference type="Gene3D" id="3.40.50.1000">
    <property type="entry name" value="HAD superfamily/HAD-like"/>
    <property type="match status" value="1"/>
</dbReference>
<dbReference type="InterPro" id="IPR036514">
    <property type="entry name" value="SGNH_hydro_sf"/>
</dbReference>
<dbReference type="InterPro" id="IPR036412">
    <property type="entry name" value="HAD-like_sf"/>
</dbReference>
<dbReference type="EMBL" id="LGUV01000377">
    <property type="protein sequence ID" value="KOG44810.1"/>
    <property type="molecule type" value="Genomic_DNA"/>
</dbReference>
<accession>A0A0L8M348</accession>
<dbReference type="SUPFAM" id="SSF55729">
    <property type="entry name" value="Acyl-CoA N-acyltransferases (Nat)"/>
    <property type="match status" value="1"/>
</dbReference>
<dbReference type="PATRIC" id="fig|1961.12.peg.7528"/>
<dbReference type="NCBIfam" id="TIGR01686">
    <property type="entry name" value="FkbH"/>
    <property type="match status" value="1"/>
</dbReference>